<name>A0A645F2H2_9ZZZZ</name>
<dbReference type="EMBL" id="VSSQ01053840">
    <property type="protein sequence ID" value="MPN07836.1"/>
    <property type="molecule type" value="Genomic_DNA"/>
</dbReference>
<evidence type="ECO:0000313" key="1">
    <source>
        <dbReference type="EMBL" id="MPN07836.1"/>
    </source>
</evidence>
<gene>
    <name evidence="1" type="ORF">SDC9_155108</name>
</gene>
<organism evidence="1">
    <name type="scientific">bioreactor metagenome</name>
    <dbReference type="NCBI Taxonomy" id="1076179"/>
    <lineage>
        <taxon>unclassified sequences</taxon>
        <taxon>metagenomes</taxon>
        <taxon>ecological metagenomes</taxon>
    </lineage>
</organism>
<proteinExistence type="predicted"/>
<dbReference type="AlphaFoldDB" id="A0A645F2H2"/>
<protein>
    <submittedName>
        <fullName evidence="1">Uncharacterized protein</fullName>
    </submittedName>
</protein>
<sequence>MDGRVVCLDNFIGNFNETELLPLFDKHRNKIIFLTVAYDRTLHFIPDEFLKYCHYLNLNRIEALSINAELTEDPSTVEEIEGVSQRVNPDSRYSLLLSEILSEFGIGQSLVVYKSAYISNEQDLCRTLVFDILPYCIDVLQVAPYNASERFIKYAGDAGRCPYKNLIKGWFAR</sequence>
<comment type="caution">
    <text evidence="1">The sequence shown here is derived from an EMBL/GenBank/DDBJ whole genome shotgun (WGS) entry which is preliminary data.</text>
</comment>
<accession>A0A645F2H2</accession>
<reference evidence="1" key="1">
    <citation type="submission" date="2019-08" db="EMBL/GenBank/DDBJ databases">
        <authorList>
            <person name="Kucharzyk K."/>
            <person name="Murdoch R.W."/>
            <person name="Higgins S."/>
            <person name="Loffler F."/>
        </authorList>
    </citation>
    <scope>NUCLEOTIDE SEQUENCE</scope>
</reference>